<gene>
    <name evidence="2" type="ORF">DYB36_005009</name>
</gene>
<sequence>MADMLWAMGDRIKTMKRPILLTFADVRSATYGDPAASVPVESKQAAQALGDEVVRLRAQLQDAIMAKTDAEAESAKFQAWNKSLLMTNGVISDQNSAAVDEVLNERIAVEATHALATQLQGERDRAVAAAHAFKVQPPSTLLIEQGMLRLEDAQTAKRETNERLMALERQRHDDLRLFASLHREIHVEADETNELDKLMQVEPTGQLSNSTYVLGREERDKHKATMNKLREQRVAHATHKASLEAALDEHMARAAADRARIEKLQRDKDALERSILELPQQLIATPVDADQSTSASATVHHLHAQLGDAHDKVINAKSETRSEKAKWTAEKLLLLARIQAVEHHSQALEEELVAFKAATSSAVAAAAAADVHEDTIVRDFIHRMSTKGFRHGRRGSTHDRYLYTDSDGHWLSWTKVDAARNPEAFRHPSKKIVVDIKDLVDVLPGKQTEVFARPNSTATQASRCFSLVCAKPCRTIDVETDTPEQCQRLIQGFRLLIRRRVVQHAASRRHPVAPLH</sequence>
<dbReference type="AlphaFoldDB" id="A0A396ZSK3"/>
<evidence type="ECO:0000256" key="1">
    <source>
        <dbReference type="SAM" id="Coils"/>
    </source>
</evidence>
<keyword evidence="1" id="KW-0175">Coiled coil</keyword>
<dbReference type="Proteomes" id="UP000265427">
    <property type="component" value="Unassembled WGS sequence"/>
</dbReference>
<reference evidence="2 3" key="1">
    <citation type="submission" date="2018-08" db="EMBL/GenBank/DDBJ databases">
        <title>Aphanomyces genome sequencing and annotation.</title>
        <authorList>
            <person name="Minardi D."/>
            <person name="Oidtmann B."/>
            <person name="Van Der Giezen M."/>
            <person name="Studholme D.J."/>
        </authorList>
    </citation>
    <scope>NUCLEOTIDE SEQUENCE [LARGE SCALE GENOMIC DNA]</scope>
    <source>
        <strain evidence="2 3">Kv</strain>
    </source>
</reference>
<dbReference type="Gene3D" id="2.30.29.30">
    <property type="entry name" value="Pleckstrin-homology domain (PH domain)/Phosphotyrosine-binding domain (PTB)"/>
    <property type="match status" value="1"/>
</dbReference>
<dbReference type="InterPro" id="IPR011993">
    <property type="entry name" value="PH-like_dom_sf"/>
</dbReference>
<dbReference type="EMBL" id="QUSZ01011905">
    <property type="protein sequence ID" value="RHX96586.1"/>
    <property type="molecule type" value="Genomic_DNA"/>
</dbReference>
<dbReference type="VEuPathDB" id="FungiDB:H257_00139"/>
<organism evidence="2 3">
    <name type="scientific">Aphanomyces astaci</name>
    <name type="common">Crayfish plague agent</name>
    <dbReference type="NCBI Taxonomy" id="112090"/>
    <lineage>
        <taxon>Eukaryota</taxon>
        <taxon>Sar</taxon>
        <taxon>Stramenopiles</taxon>
        <taxon>Oomycota</taxon>
        <taxon>Saprolegniomycetes</taxon>
        <taxon>Saprolegniales</taxon>
        <taxon>Verrucalvaceae</taxon>
        <taxon>Aphanomyces</taxon>
    </lineage>
</organism>
<accession>A0A396ZSK3</accession>
<protein>
    <recommendedName>
        <fullName evidence="4">PH domain-containing protein</fullName>
    </recommendedName>
</protein>
<evidence type="ECO:0000313" key="2">
    <source>
        <dbReference type="EMBL" id="RHX96586.1"/>
    </source>
</evidence>
<comment type="caution">
    <text evidence="2">The sequence shown here is derived from an EMBL/GenBank/DDBJ whole genome shotgun (WGS) entry which is preliminary data.</text>
</comment>
<evidence type="ECO:0008006" key="4">
    <source>
        <dbReference type="Google" id="ProtNLM"/>
    </source>
</evidence>
<feature type="coiled-coil region" evidence="1">
    <location>
        <begin position="247"/>
        <end position="281"/>
    </location>
</feature>
<proteinExistence type="predicted"/>
<name>A0A396ZSK3_APHAT</name>
<evidence type="ECO:0000313" key="3">
    <source>
        <dbReference type="Proteomes" id="UP000265427"/>
    </source>
</evidence>